<dbReference type="KEGG" id="nsg:H3L94_02720"/>
<dbReference type="GO" id="GO:0003676">
    <property type="term" value="F:nucleic acid binding"/>
    <property type="evidence" value="ECO:0007669"/>
    <property type="project" value="InterPro"/>
</dbReference>
<dbReference type="InterPro" id="IPR002059">
    <property type="entry name" value="CSP_DNA-bd"/>
</dbReference>
<sequence length="197" mass="22629">MKGKVKWFSADKGYGYLIDEDGTEHYFNVRHIRGSDLPRNGDEVAFESAPGKRGPIAKQVQITGRPQKTQDSNDERVVCKGCGKKMVPRFVYRRGRASWTAHRSYISHSVCPYCATTYQYLDKGCFIATAVYGDAYAEEVIALRRFRDETLLRHRAGSWLVALYYRLSPPLAERLKRMPGTAAWIRRLLDRLAARYQ</sequence>
<dbReference type="CDD" id="cd04458">
    <property type="entry name" value="CSP_CDS"/>
    <property type="match status" value="1"/>
</dbReference>
<accession>A0A7D7NCQ2</accession>
<dbReference type="RefSeq" id="WP_182122561.1">
    <property type="nucleotide sequence ID" value="NZ_CP059567.1"/>
</dbReference>
<dbReference type="SUPFAM" id="SSF50249">
    <property type="entry name" value="Nucleic acid-binding proteins"/>
    <property type="match status" value="1"/>
</dbReference>
<name>A0A7D7NCQ2_9NEIS</name>
<dbReference type="InterPro" id="IPR012340">
    <property type="entry name" value="NA-bd_OB-fold"/>
</dbReference>
<organism evidence="2 3">
    <name type="scientific">Neisseria shayeganii</name>
    <dbReference type="NCBI Taxonomy" id="607712"/>
    <lineage>
        <taxon>Bacteria</taxon>
        <taxon>Pseudomonadati</taxon>
        <taxon>Pseudomonadota</taxon>
        <taxon>Betaproteobacteria</taxon>
        <taxon>Neisseriales</taxon>
        <taxon>Neisseriaceae</taxon>
        <taxon>Neisseria</taxon>
    </lineage>
</organism>
<dbReference type="PROSITE" id="PS51857">
    <property type="entry name" value="CSD_2"/>
    <property type="match status" value="1"/>
</dbReference>
<dbReference type="NCBIfam" id="NF041770">
    <property type="entry name" value="CFI_box_CTERM"/>
    <property type="match status" value="1"/>
</dbReference>
<dbReference type="Pfam" id="PF00313">
    <property type="entry name" value="CSD"/>
    <property type="match status" value="1"/>
</dbReference>
<dbReference type="GO" id="GO:0005829">
    <property type="term" value="C:cytosol"/>
    <property type="evidence" value="ECO:0007669"/>
    <property type="project" value="UniProtKB-ARBA"/>
</dbReference>
<dbReference type="InterPro" id="IPR011129">
    <property type="entry name" value="CSD"/>
</dbReference>
<dbReference type="EMBL" id="CP059567">
    <property type="protein sequence ID" value="QMT40978.1"/>
    <property type="molecule type" value="Genomic_DNA"/>
</dbReference>
<dbReference type="InterPro" id="IPR049886">
    <property type="entry name" value="CFI_box_CTERM_dom"/>
</dbReference>
<evidence type="ECO:0000259" key="1">
    <source>
        <dbReference type="PROSITE" id="PS51857"/>
    </source>
</evidence>
<proteinExistence type="predicted"/>
<protein>
    <submittedName>
        <fullName evidence="2">Cold shock domain-containing protein</fullName>
    </submittedName>
</protein>
<evidence type="ECO:0000313" key="2">
    <source>
        <dbReference type="EMBL" id="QMT40978.1"/>
    </source>
</evidence>
<gene>
    <name evidence="2" type="ORF">H3L94_02720</name>
</gene>
<dbReference type="AlphaFoldDB" id="A0A7D7NCQ2"/>
<dbReference type="Gene3D" id="2.40.50.140">
    <property type="entry name" value="Nucleic acid-binding proteins"/>
    <property type="match status" value="1"/>
</dbReference>
<dbReference type="SMART" id="SM00357">
    <property type="entry name" value="CSP"/>
    <property type="match status" value="1"/>
</dbReference>
<dbReference type="Proteomes" id="UP000514752">
    <property type="component" value="Chromosome"/>
</dbReference>
<reference evidence="2 3" key="1">
    <citation type="submission" date="2020-07" db="EMBL/GenBank/DDBJ databases">
        <title>Genomic diversity of species in the Neisseriaceae family.</title>
        <authorList>
            <person name="Vincent A.T."/>
            <person name="Bernet E."/>
            <person name="Veyrier F.J."/>
        </authorList>
    </citation>
    <scope>NUCLEOTIDE SEQUENCE [LARGE SCALE GENOMIC DNA]</scope>
    <source>
        <strain evidence="2 3">DSM 22244</strain>
    </source>
</reference>
<evidence type="ECO:0000313" key="3">
    <source>
        <dbReference type="Proteomes" id="UP000514752"/>
    </source>
</evidence>
<feature type="domain" description="CSD" evidence="1">
    <location>
        <begin position="1"/>
        <end position="62"/>
    </location>
</feature>